<feature type="domain" description="Tripartite ATP-independent periplasmic transporters DctQ component" evidence="10">
    <location>
        <begin position="26"/>
        <end position="160"/>
    </location>
</feature>
<dbReference type="PANTHER" id="PTHR35011:SF4">
    <property type="entry name" value="SLL1102 PROTEIN"/>
    <property type="match status" value="1"/>
</dbReference>
<evidence type="ECO:0000256" key="8">
    <source>
        <dbReference type="ARBA" id="ARBA00038436"/>
    </source>
</evidence>
<dbReference type="AlphaFoldDB" id="A0A5C7EXQ1"/>
<evidence type="ECO:0000313" key="12">
    <source>
        <dbReference type="Proteomes" id="UP000321201"/>
    </source>
</evidence>
<organism evidence="11 12">
    <name type="scientific">Pelomicrobium methylotrophicum</name>
    <dbReference type="NCBI Taxonomy" id="2602750"/>
    <lineage>
        <taxon>Bacteria</taxon>
        <taxon>Pseudomonadati</taxon>
        <taxon>Pseudomonadota</taxon>
        <taxon>Hydrogenophilia</taxon>
        <taxon>Hydrogenophilia incertae sedis</taxon>
        <taxon>Pelomicrobium</taxon>
    </lineage>
</organism>
<dbReference type="EMBL" id="VPFL01000003">
    <property type="protein sequence ID" value="TXF13058.1"/>
    <property type="molecule type" value="Genomic_DNA"/>
</dbReference>
<comment type="subcellular location">
    <subcellularLocation>
        <location evidence="1 9">Cell inner membrane</location>
        <topology evidence="1 9">Multi-pass membrane protein</topology>
    </subcellularLocation>
</comment>
<dbReference type="Pfam" id="PF04290">
    <property type="entry name" value="DctQ"/>
    <property type="match status" value="1"/>
</dbReference>
<comment type="similarity">
    <text evidence="8 9">Belongs to the TRAP transporter small permease family.</text>
</comment>
<keyword evidence="5 9" id="KW-0812">Transmembrane</keyword>
<dbReference type="Proteomes" id="UP000321201">
    <property type="component" value="Unassembled WGS sequence"/>
</dbReference>
<feature type="transmembrane region" description="Helical" evidence="9">
    <location>
        <begin position="46"/>
        <end position="67"/>
    </location>
</feature>
<dbReference type="RefSeq" id="WP_147798702.1">
    <property type="nucleotide sequence ID" value="NZ_VPFL01000003.1"/>
</dbReference>
<proteinExistence type="inferred from homology"/>
<dbReference type="GO" id="GO:0005886">
    <property type="term" value="C:plasma membrane"/>
    <property type="evidence" value="ECO:0007669"/>
    <property type="project" value="UniProtKB-SubCell"/>
</dbReference>
<evidence type="ECO:0000256" key="1">
    <source>
        <dbReference type="ARBA" id="ARBA00004429"/>
    </source>
</evidence>
<keyword evidence="2 9" id="KW-0813">Transport</keyword>
<keyword evidence="4 9" id="KW-0997">Cell inner membrane</keyword>
<dbReference type="GO" id="GO:0022857">
    <property type="term" value="F:transmembrane transporter activity"/>
    <property type="evidence" value="ECO:0007669"/>
    <property type="project" value="UniProtKB-UniRule"/>
</dbReference>
<evidence type="ECO:0000259" key="10">
    <source>
        <dbReference type="Pfam" id="PF04290"/>
    </source>
</evidence>
<keyword evidence="3" id="KW-1003">Cell membrane</keyword>
<accession>A0A5C7EXQ1</accession>
<evidence type="ECO:0000313" key="11">
    <source>
        <dbReference type="EMBL" id="TXF13058.1"/>
    </source>
</evidence>
<reference evidence="11 12" key="1">
    <citation type="submission" date="2019-08" db="EMBL/GenBank/DDBJ databases">
        <title>Pelomicrobium methylotrophicum gen. nov., sp. nov. a moderately thermophilic, facultatively anaerobic, lithoautotrophic and methylotrophic bacterium isolated from a terrestrial mud volcano.</title>
        <authorList>
            <person name="Slobodkina G.B."/>
            <person name="Merkel A.Y."/>
            <person name="Slobodkin A.I."/>
        </authorList>
    </citation>
    <scope>NUCLEOTIDE SEQUENCE [LARGE SCALE GENOMIC DNA]</scope>
    <source>
        <strain evidence="11 12">SM250</strain>
    </source>
</reference>
<keyword evidence="12" id="KW-1185">Reference proteome</keyword>
<dbReference type="PANTHER" id="PTHR35011">
    <property type="entry name" value="2,3-DIKETO-L-GULONATE TRAP TRANSPORTER SMALL PERMEASE PROTEIN YIAM"/>
    <property type="match status" value="1"/>
</dbReference>
<dbReference type="InterPro" id="IPR055348">
    <property type="entry name" value="DctQ"/>
</dbReference>
<dbReference type="OrthoDB" id="8559033at2"/>
<feature type="transmembrane region" description="Helical" evidence="9">
    <location>
        <begin position="20"/>
        <end position="40"/>
    </location>
</feature>
<evidence type="ECO:0000256" key="3">
    <source>
        <dbReference type="ARBA" id="ARBA00022475"/>
    </source>
</evidence>
<comment type="subunit">
    <text evidence="9">The complex comprises the extracytoplasmic solute receptor protein and the two transmembrane proteins.</text>
</comment>
<feature type="transmembrane region" description="Helical" evidence="9">
    <location>
        <begin position="134"/>
        <end position="153"/>
    </location>
</feature>
<keyword evidence="6 9" id="KW-1133">Transmembrane helix</keyword>
<sequence length="226" mass="25316">MERYLHLVDKISTFAGKAFAWAIVLLTGVVCYDVFARYLFRAPTAWAYDFSYILYGSLFMMAGAYTLSRNGHVRGDVLYGFFPPRLQAGLDLALYFLFFIPGILALAYSGIDFAKTSWALQEHSSTTAGGPPLYHFKTLIPIAGFLVLLQGLAEMVRCAQCLKTGEWPRRAHDVEEVDVEELKKMVQVEDPEVLEKLSDTEGNIKELERRAHKNAIGHEDAKGGGR</sequence>
<comment type="function">
    <text evidence="9">Part of the tripartite ATP-independent periplasmic (TRAP) transport system.</text>
</comment>
<evidence type="ECO:0000256" key="6">
    <source>
        <dbReference type="ARBA" id="ARBA00022989"/>
    </source>
</evidence>
<feature type="transmembrane region" description="Helical" evidence="9">
    <location>
        <begin position="88"/>
        <end position="111"/>
    </location>
</feature>
<keyword evidence="7 9" id="KW-0472">Membrane</keyword>
<name>A0A5C7EXQ1_9PROT</name>
<gene>
    <name evidence="11" type="ORF">FR698_03010</name>
</gene>
<dbReference type="InterPro" id="IPR007387">
    <property type="entry name" value="TRAP_DctQ"/>
</dbReference>
<dbReference type="InParanoid" id="A0A5C7EXQ1"/>
<evidence type="ECO:0000256" key="9">
    <source>
        <dbReference type="RuleBase" id="RU369079"/>
    </source>
</evidence>
<evidence type="ECO:0000256" key="5">
    <source>
        <dbReference type="ARBA" id="ARBA00022692"/>
    </source>
</evidence>
<evidence type="ECO:0000256" key="2">
    <source>
        <dbReference type="ARBA" id="ARBA00022448"/>
    </source>
</evidence>
<protein>
    <recommendedName>
        <fullName evidence="9">TRAP transporter small permease protein</fullName>
    </recommendedName>
</protein>
<evidence type="ECO:0000256" key="7">
    <source>
        <dbReference type="ARBA" id="ARBA00023136"/>
    </source>
</evidence>
<evidence type="ECO:0000256" key="4">
    <source>
        <dbReference type="ARBA" id="ARBA00022519"/>
    </source>
</evidence>
<comment type="caution">
    <text evidence="11">The sequence shown here is derived from an EMBL/GenBank/DDBJ whole genome shotgun (WGS) entry which is preliminary data.</text>
</comment>